<organism evidence="2 3">
    <name type="scientific">Spirosoma flavum</name>
    <dbReference type="NCBI Taxonomy" id="2048557"/>
    <lineage>
        <taxon>Bacteria</taxon>
        <taxon>Pseudomonadati</taxon>
        <taxon>Bacteroidota</taxon>
        <taxon>Cytophagia</taxon>
        <taxon>Cytophagales</taxon>
        <taxon>Cytophagaceae</taxon>
        <taxon>Spirosoma</taxon>
    </lineage>
</organism>
<dbReference type="Pfam" id="PF04397">
    <property type="entry name" value="LytTR"/>
    <property type="match status" value="1"/>
</dbReference>
<evidence type="ECO:0000313" key="3">
    <source>
        <dbReference type="Proteomes" id="UP001597512"/>
    </source>
</evidence>
<dbReference type="Gene3D" id="2.40.50.1020">
    <property type="entry name" value="LytTr DNA-binding domain"/>
    <property type="match status" value="1"/>
</dbReference>
<comment type="caution">
    <text evidence="2">The sequence shown here is derived from an EMBL/GenBank/DDBJ whole genome shotgun (WGS) entry which is preliminary data.</text>
</comment>
<dbReference type="InterPro" id="IPR007492">
    <property type="entry name" value="LytTR_DNA-bd_dom"/>
</dbReference>
<evidence type="ECO:0000259" key="1">
    <source>
        <dbReference type="PROSITE" id="PS50930"/>
    </source>
</evidence>
<dbReference type="InterPro" id="IPR046947">
    <property type="entry name" value="LytR-like"/>
</dbReference>
<gene>
    <name evidence="2" type="ORF">ACFS25_02875</name>
</gene>
<dbReference type="RefSeq" id="WP_381496894.1">
    <property type="nucleotide sequence ID" value="NZ_JBHUOM010000001.1"/>
</dbReference>
<dbReference type="PANTHER" id="PTHR37299">
    <property type="entry name" value="TRANSCRIPTIONAL REGULATOR-RELATED"/>
    <property type="match status" value="1"/>
</dbReference>
<accession>A0ABW6AE80</accession>
<dbReference type="PANTHER" id="PTHR37299:SF1">
    <property type="entry name" value="STAGE 0 SPORULATION PROTEIN A HOMOLOG"/>
    <property type="match status" value="1"/>
</dbReference>
<dbReference type="EMBL" id="JBHUOM010000001">
    <property type="protein sequence ID" value="MFD2932703.1"/>
    <property type="molecule type" value="Genomic_DNA"/>
</dbReference>
<feature type="domain" description="HTH LytTR-type" evidence="1">
    <location>
        <begin position="19"/>
        <end position="126"/>
    </location>
</feature>
<dbReference type="SMART" id="SM00850">
    <property type="entry name" value="LytTR"/>
    <property type="match status" value="1"/>
</dbReference>
<dbReference type="PROSITE" id="PS50930">
    <property type="entry name" value="HTH_LYTTR"/>
    <property type="match status" value="1"/>
</dbReference>
<reference evidence="3" key="1">
    <citation type="journal article" date="2019" name="Int. J. Syst. Evol. Microbiol.">
        <title>The Global Catalogue of Microorganisms (GCM) 10K type strain sequencing project: providing services to taxonomists for standard genome sequencing and annotation.</title>
        <authorList>
            <consortium name="The Broad Institute Genomics Platform"/>
            <consortium name="The Broad Institute Genome Sequencing Center for Infectious Disease"/>
            <person name="Wu L."/>
            <person name="Ma J."/>
        </authorList>
    </citation>
    <scope>NUCLEOTIDE SEQUENCE [LARGE SCALE GENOMIC DNA]</scope>
    <source>
        <strain evidence="3">KCTC 52490</strain>
    </source>
</reference>
<dbReference type="Proteomes" id="UP001597512">
    <property type="component" value="Unassembled WGS sequence"/>
</dbReference>
<keyword evidence="3" id="KW-1185">Reference proteome</keyword>
<evidence type="ECO:0000313" key="2">
    <source>
        <dbReference type="EMBL" id="MFD2932703.1"/>
    </source>
</evidence>
<protein>
    <submittedName>
        <fullName evidence="2">LytR/AlgR family response regulator transcription factor</fullName>
    </submittedName>
</protein>
<proteinExistence type="predicted"/>
<name>A0ABW6AE80_9BACT</name>
<sequence length="131" mass="15531">MRPILHPIPPRLSLPTDSINMYIRHSGQLAIPIADLMFLQATGNYSWLHWKEGQRMLMPRTLKYYIPQLPKEWFVQLHRNCIVNLHYIERMERINPDKGGLVYLQSGAILLVSRRRWFAAKQLFSQRIFSS</sequence>